<dbReference type="InterPro" id="IPR024615">
    <property type="entry name" value="CRISPR-assoc_Cmr2_N"/>
</dbReference>
<organism evidence="4 5">
    <name type="scientific">Paenibacillus amylolyticus</name>
    <dbReference type="NCBI Taxonomy" id="1451"/>
    <lineage>
        <taxon>Bacteria</taxon>
        <taxon>Bacillati</taxon>
        <taxon>Bacillota</taxon>
        <taxon>Bacilli</taxon>
        <taxon>Bacillales</taxon>
        <taxon>Paenibacillaceae</taxon>
        <taxon>Paenibacillus</taxon>
    </lineage>
</organism>
<dbReference type="GO" id="GO:0051607">
    <property type="term" value="P:defense response to virus"/>
    <property type="evidence" value="ECO:0007669"/>
    <property type="project" value="UniProtKB-KW"/>
</dbReference>
<keyword evidence="4" id="KW-0614">Plasmid</keyword>
<evidence type="ECO:0000259" key="3">
    <source>
        <dbReference type="PROSITE" id="PS50887"/>
    </source>
</evidence>
<accession>A0ABD8B2Q1</accession>
<dbReference type="InterPro" id="IPR000160">
    <property type="entry name" value="GGDEF_dom"/>
</dbReference>
<dbReference type="PROSITE" id="PS50887">
    <property type="entry name" value="GGDEF"/>
    <property type="match status" value="1"/>
</dbReference>
<evidence type="ECO:0000313" key="4">
    <source>
        <dbReference type="EMBL" id="WWP24029.1"/>
    </source>
</evidence>
<dbReference type="RefSeq" id="WP_338709150.1">
    <property type="nucleotide sequence ID" value="NZ_CP145893.1"/>
</dbReference>
<dbReference type="GO" id="GO:0000166">
    <property type="term" value="F:nucleotide binding"/>
    <property type="evidence" value="ECO:0007669"/>
    <property type="project" value="UniProtKB-KW"/>
</dbReference>
<dbReference type="InterPro" id="IPR054767">
    <property type="entry name" value="Cas10-Cmr2_palm2"/>
</dbReference>
<dbReference type="SUPFAM" id="SSF55073">
    <property type="entry name" value="Nucleotide cyclase"/>
    <property type="match status" value="1"/>
</dbReference>
<keyword evidence="2" id="KW-0051">Antiviral defense</keyword>
<reference evidence="4 5" key="1">
    <citation type="submission" date="2024-02" db="EMBL/GenBank/DDBJ databases">
        <title>Complete sequences of two Paenibacillus sp. strains and one Lysinibacillus strain isolated from the environment on STAA medium highlight biotechnological potential.</title>
        <authorList>
            <person name="Attere S.A."/>
            <person name="Piche L.C."/>
            <person name="Intertaglia L."/>
            <person name="Lami R."/>
            <person name="Charette S.J."/>
            <person name="Vincent A.T."/>
        </authorList>
    </citation>
    <scope>NUCLEOTIDE SEQUENCE [LARGE SCALE GENOMIC DNA]</scope>
    <source>
        <strain evidence="4 5">Y5S-7</strain>
        <plasmid evidence="4 5">pY5S7-1</plasmid>
    </source>
</reference>
<dbReference type="CDD" id="cd09679">
    <property type="entry name" value="Cas10_III"/>
    <property type="match status" value="1"/>
</dbReference>
<dbReference type="NCBIfam" id="TIGR02577">
    <property type="entry name" value="cas_TM1794_Cmr2"/>
    <property type="match status" value="1"/>
</dbReference>
<protein>
    <submittedName>
        <fullName evidence="4">Type III-B CRISPR-associated protein Cas10/Cmr2</fullName>
    </submittedName>
</protein>
<gene>
    <name evidence="4" type="primary">cas10</name>
    <name evidence="4" type="ORF">V6668_30695</name>
</gene>
<dbReference type="AlphaFoldDB" id="A0ABD8B2Q1"/>
<dbReference type="InterPro" id="IPR043128">
    <property type="entry name" value="Rev_trsase/Diguanyl_cyclase"/>
</dbReference>
<proteinExistence type="predicted"/>
<dbReference type="EMBL" id="CP145893">
    <property type="protein sequence ID" value="WWP24029.1"/>
    <property type="molecule type" value="Genomic_DNA"/>
</dbReference>
<evidence type="ECO:0000313" key="5">
    <source>
        <dbReference type="Proteomes" id="UP001364764"/>
    </source>
</evidence>
<keyword evidence="1" id="KW-0547">Nucleotide-binding</keyword>
<dbReference type="InterPro" id="IPR038242">
    <property type="entry name" value="Cmr2_N"/>
</dbReference>
<geneLocation type="plasmid" evidence="4 5">
    <name>pY5S7-1</name>
</geneLocation>
<evidence type="ECO:0000256" key="2">
    <source>
        <dbReference type="ARBA" id="ARBA00023118"/>
    </source>
</evidence>
<dbReference type="GeneID" id="93479938"/>
<dbReference type="Pfam" id="PF22335">
    <property type="entry name" value="Cas10-Cmr2_palm2"/>
    <property type="match status" value="1"/>
</dbReference>
<dbReference type="InterPro" id="IPR013407">
    <property type="entry name" value="CRISPR-assoc_prot_Cmr2"/>
</dbReference>
<dbReference type="Pfam" id="PF12469">
    <property type="entry name" value="Cmr2_N"/>
    <property type="match status" value="1"/>
</dbReference>
<dbReference type="Gene3D" id="3.30.70.270">
    <property type="match status" value="1"/>
</dbReference>
<dbReference type="Proteomes" id="UP001364764">
    <property type="component" value="Plasmid pY5S7-1"/>
</dbReference>
<evidence type="ECO:0000256" key="1">
    <source>
        <dbReference type="ARBA" id="ARBA00022741"/>
    </source>
</evidence>
<name>A0ABD8B2Q1_PAEAM</name>
<dbReference type="InterPro" id="IPR029787">
    <property type="entry name" value="Nucleotide_cyclase"/>
</dbReference>
<dbReference type="Gene3D" id="3.30.70.2220">
    <property type="entry name" value="CRISPR-Cas system, Cmr2 subunit, D1 domain, cysteine cluster"/>
    <property type="match status" value="1"/>
</dbReference>
<sequence>MENNQLHKTLILISIGPVQEFIAQARRTRDLWFGSFLLSELSKAGGEKFIELGGTLVYPVLNVQDSASFSYASAPNKILGEITTDNPKEVAQKVRSAIIMKWKEYTKRAQKIVDFSINIGTWKRQVNDVVEFYASWISLDRVKEADAYRSSGKSVYNYALEQAESLLAARKQLRDFKPNEPGVMYGEKKSTLDGGRESVWREHEQYKSRLTRYGIKEHETLDAISVVKRLSLKLIPEQQQFPSVCEVAYLPYRDLIRQDAVLGKAVMKYLEDVDQLVNRNKRSHLAAEQIQESACITYDEARLFYDRRIEDYLEEVIQLEASQREPLLKQIMGLLERLYQGDYGDGGSLKRPSPYYAFLIADGDHMGKQLRSITDIHSHIRFSEALSDFSSKAATLMKKHQGQLVYGGGDDVMAYLPVHQCLDAAQELRDCFIETMKSVISPDSEIPPTLSIGIVIAHMLEPLEEVRLMAHQAEKLAKETRDAFAIHFHKRGGGDVMKVSFPFKEEPILKMRSIREWRAQSYFSVKFAYELREIYTTYMKMSRESSWVKDNENFGQLIQMEIERLALKKKPEGISHEKLHKWIEEELKPIYQPGNRPLEQLRRMAEQFIVAIQLEEVGQRHE</sequence>
<feature type="domain" description="GGDEF" evidence="3">
    <location>
        <begin position="354"/>
        <end position="491"/>
    </location>
</feature>